<dbReference type="EMBL" id="BAABFO010000024">
    <property type="protein sequence ID" value="GAA4340069.1"/>
    <property type="molecule type" value="Genomic_DNA"/>
</dbReference>
<evidence type="ECO:0000256" key="3">
    <source>
        <dbReference type="ARBA" id="ARBA00023163"/>
    </source>
</evidence>
<dbReference type="PROSITE" id="PS50977">
    <property type="entry name" value="HTH_TETR_2"/>
    <property type="match status" value="1"/>
</dbReference>
<organism evidence="7 8">
    <name type="scientific">Pigmentiphaga soli</name>
    <dbReference type="NCBI Taxonomy" id="1007095"/>
    <lineage>
        <taxon>Bacteria</taxon>
        <taxon>Pseudomonadati</taxon>
        <taxon>Pseudomonadota</taxon>
        <taxon>Betaproteobacteria</taxon>
        <taxon>Burkholderiales</taxon>
        <taxon>Alcaligenaceae</taxon>
        <taxon>Pigmentiphaga</taxon>
    </lineage>
</organism>
<dbReference type="PANTHER" id="PTHR30055">
    <property type="entry name" value="HTH-TYPE TRANSCRIPTIONAL REGULATOR RUTR"/>
    <property type="match status" value="1"/>
</dbReference>
<keyword evidence="3" id="KW-0804">Transcription</keyword>
<dbReference type="InterPro" id="IPR036271">
    <property type="entry name" value="Tet_transcr_reg_TetR-rel_C_sf"/>
</dbReference>
<evidence type="ECO:0000256" key="4">
    <source>
        <dbReference type="PROSITE-ProRule" id="PRU00335"/>
    </source>
</evidence>
<evidence type="ECO:0000259" key="6">
    <source>
        <dbReference type="PROSITE" id="PS50977"/>
    </source>
</evidence>
<dbReference type="PANTHER" id="PTHR30055:SF220">
    <property type="entry name" value="TETR-FAMILY REGULATORY PROTEIN"/>
    <property type="match status" value="1"/>
</dbReference>
<evidence type="ECO:0000313" key="8">
    <source>
        <dbReference type="Proteomes" id="UP001501671"/>
    </source>
</evidence>
<comment type="caution">
    <text evidence="7">The sequence shown here is derived from an EMBL/GenBank/DDBJ whole genome shotgun (WGS) entry which is preliminary data.</text>
</comment>
<dbReference type="InterPro" id="IPR050109">
    <property type="entry name" value="HTH-type_TetR-like_transc_reg"/>
</dbReference>
<feature type="region of interest" description="Disordered" evidence="5">
    <location>
        <begin position="230"/>
        <end position="260"/>
    </location>
</feature>
<dbReference type="Pfam" id="PF13305">
    <property type="entry name" value="TetR_C_33"/>
    <property type="match status" value="1"/>
</dbReference>
<evidence type="ECO:0000313" key="7">
    <source>
        <dbReference type="EMBL" id="GAA4340069.1"/>
    </source>
</evidence>
<feature type="compositionally biased region" description="Low complexity" evidence="5">
    <location>
        <begin position="1"/>
        <end position="13"/>
    </location>
</feature>
<keyword evidence="8" id="KW-1185">Reference proteome</keyword>
<evidence type="ECO:0000256" key="5">
    <source>
        <dbReference type="SAM" id="MobiDB-lite"/>
    </source>
</evidence>
<keyword evidence="2 4" id="KW-0238">DNA-binding</keyword>
<dbReference type="InterPro" id="IPR009057">
    <property type="entry name" value="Homeodomain-like_sf"/>
</dbReference>
<dbReference type="InterPro" id="IPR001647">
    <property type="entry name" value="HTH_TetR"/>
</dbReference>
<gene>
    <name evidence="7" type="ORF">GCM10023144_39160</name>
</gene>
<feature type="region of interest" description="Disordered" evidence="5">
    <location>
        <begin position="1"/>
        <end position="21"/>
    </location>
</feature>
<dbReference type="Gene3D" id="1.10.357.10">
    <property type="entry name" value="Tetracycline Repressor, domain 2"/>
    <property type="match status" value="1"/>
</dbReference>
<dbReference type="SUPFAM" id="SSF46689">
    <property type="entry name" value="Homeodomain-like"/>
    <property type="match status" value="1"/>
</dbReference>
<dbReference type="Proteomes" id="UP001501671">
    <property type="component" value="Unassembled WGS sequence"/>
</dbReference>
<accession>A0ABP8HJ51</accession>
<protein>
    <recommendedName>
        <fullName evidence="6">HTH tetR-type domain-containing protein</fullName>
    </recommendedName>
</protein>
<name>A0ABP8HJ51_9BURK</name>
<evidence type="ECO:0000256" key="2">
    <source>
        <dbReference type="ARBA" id="ARBA00023125"/>
    </source>
</evidence>
<proteinExistence type="predicted"/>
<dbReference type="SUPFAM" id="SSF48498">
    <property type="entry name" value="Tetracyclin repressor-like, C-terminal domain"/>
    <property type="match status" value="1"/>
</dbReference>
<dbReference type="Pfam" id="PF00440">
    <property type="entry name" value="TetR_N"/>
    <property type="match status" value="1"/>
</dbReference>
<dbReference type="RefSeq" id="WP_345251580.1">
    <property type="nucleotide sequence ID" value="NZ_BAABFO010000024.1"/>
</dbReference>
<feature type="domain" description="HTH tetR-type" evidence="6">
    <location>
        <begin position="29"/>
        <end position="89"/>
    </location>
</feature>
<reference evidence="8" key="1">
    <citation type="journal article" date="2019" name="Int. J. Syst. Evol. Microbiol.">
        <title>The Global Catalogue of Microorganisms (GCM) 10K type strain sequencing project: providing services to taxonomists for standard genome sequencing and annotation.</title>
        <authorList>
            <consortium name="The Broad Institute Genomics Platform"/>
            <consortium name="The Broad Institute Genome Sequencing Center for Infectious Disease"/>
            <person name="Wu L."/>
            <person name="Ma J."/>
        </authorList>
    </citation>
    <scope>NUCLEOTIDE SEQUENCE [LARGE SCALE GENOMIC DNA]</scope>
    <source>
        <strain evidence="8">JCM 17666</strain>
    </source>
</reference>
<dbReference type="PRINTS" id="PR00455">
    <property type="entry name" value="HTHTETR"/>
</dbReference>
<keyword evidence="1" id="KW-0805">Transcription regulation</keyword>
<dbReference type="InterPro" id="IPR025996">
    <property type="entry name" value="MT1864/Rv1816-like_C"/>
</dbReference>
<sequence length="260" mass="27561">MTSNPPGRGRAVAPSPPAARRAADAYHHGALRQALLDAAQSILEEQGLEGFTLRECARRAGVSHAAPAHHFGDAAGLLTAFATLGFERLAELMRQHRGRAAGTGEAQLRAVGLAYVDFAIRHRAHFQLMFRHDRLDASDPDLAAAGARASGHLAETLQAALAARGVDCEDSEFDDRMMLAWSGVHGFATLLLEGRLDGWRGRQSPGRFALAAGDRLLALLETALLRPDGAAAMPAQPGGGPSRAGLHESQPAGTRARRRP</sequence>
<feature type="DNA-binding region" description="H-T-H motif" evidence="4">
    <location>
        <begin position="52"/>
        <end position="71"/>
    </location>
</feature>
<evidence type="ECO:0000256" key="1">
    <source>
        <dbReference type="ARBA" id="ARBA00023015"/>
    </source>
</evidence>